<dbReference type="PROSITE" id="PS50850">
    <property type="entry name" value="MFS"/>
    <property type="match status" value="1"/>
</dbReference>
<accession>A0A7W7GCL8</accession>
<feature type="transmembrane region" description="Helical" evidence="9">
    <location>
        <begin position="281"/>
        <end position="305"/>
    </location>
</feature>
<evidence type="ECO:0000313" key="11">
    <source>
        <dbReference type="EMBL" id="MBB4704035.1"/>
    </source>
</evidence>
<dbReference type="RefSeq" id="WP_184884836.1">
    <property type="nucleotide sequence ID" value="NZ_BOOV01000002.1"/>
</dbReference>
<evidence type="ECO:0000256" key="9">
    <source>
        <dbReference type="SAM" id="Phobius"/>
    </source>
</evidence>
<dbReference type="PANTHER" id="PTHR23501:SF197">
    <property type="entry name" value="COMD"/>
    <property type="match status" value="1"/>
</dbReference>
<feature type="transmembrane region" description="Helical" evidence="9">
    <location>
        <begin position="317"/>
        <end position="335"/>
    </location>
</feature>
<dbReference type="InterPro" id="IPR004638">
    <property type="entry name" value="EmrB-like"/>
</dbReference>
<comment type="similarity">
    <text evidence="2">Belongs to the major facilitator superfamily. TCR/Tet family.</text>
</comment>
<keyword evidence="3" id="KW-0813">Transport</keyword>
<evidence type="ECO:0000256" key="1">
    <source>
        <dbReference type="ARBA" id="ARBA00004651"/>
    </source>
</evidence>
<dbReference type="GO" id="GO:0022857">
    <property type="term" value="F:transmembrane transporter activity"/>
    <property type="evidence" value="ECO:0007669"/>
    <property type="project" value="InterPro"/>
</dbReference>
<evidence type="ECO:0000256" key="7">
    <source>
        <dbReference type="ARBA" id="ARBA00023136"/>
    </source>
</evidence>
<comment type="caution">
    <text evidence="11">The sequence shown here is derived from an EMBL/GenBank/DDBJ whole genome shotgun (WGS) entry which is preliminary data.</text>
</comment>
<feature type="compositionally biased region" description="Basic and acidic residues" evidence="8">
    <location>
        <begin position="527"/>
        <end position="546"/>
    </location>
</feature>
<keyword evidence="12" id="KW-1185">Reference proteome</keyword>
<dbReference type="InterPro" id="IPR036259">
    <property type="entry name" value="MFS_trans_sf"/>
</dbReference>
<evidence type="ECO:0000256" key="8">
    <source>
        <dbReference type="SAM" id="MobiDB-lite"/>
    </source>
</evidence>
<dbReference type="Proteomes" id="UP000542210">
    <property type="component" value="Unassembled WGS sequence"/>
</dbReference>
<feature type="transmembrane region" description="Helical" evidence="9">
    <location>
        <begin position="84"/>
        <end position="103"/>
    </location>
</feature>
<feature type="transmembrane region" description="Helical" evidence="9">
    <location>
        <begin position="487"/>
        <end position="505"/>
    </location>
</feature>
<feature type="transmembrane region" description="Helical" evidence="9">
    <location>
        <begin position="347"/>
        <end position="365"/>
    </location>
</feature>
<feature type="transmembrane region" description="Helical" evidence="9">
    <location>
        <begin position="123"/>
        <end position="142"/>
    </location>
</feature>
<dbReference type="GO" id="GO:0005886">
    <property type="term" value="C:plasma membrane"/>
    <property type="evidence" value="ECO:0007669"/>
    <property type="project" value="UniProtKB-SubCell"/>
</dbReference>
<keyword evidence="6 9" id="KW-1133">Transmembrane helix</keyword>
<evidence type="ECO:0000256" key="6">
    <source>
        <dbReference type="ARBA" id="ARBA00022989"/>
    </source>
</evidence>
<evidence type="ECO:0000256" key="2">
    <source>
        <dbReference type="ARBA" id="ARBA00007520"/>
    </source>
</evidence>
<dbReference type="Gene3D" id="1.20.1250.20">
    <property type="entry name" value="MFS general substrate transporter like domains"/>
    <property type="match status" value="1"/>
</dbReference>
<sequence>MTETEAEMVPGRRREVMVVLPGLMLAIMLAMLDNMIVGTAMPRIVGELGGLAHLSWVVTAYVLGTTVSTPIWGKIGDLYGRKTIFLASIAIFMIGSALCGMAGSELLGGTDGGMGELIGFRAIQGLGAGGLMVNAMAIIGDLVPPRERGRYQGIMAAIMSLAMVAGPLVGGFITDNLDWRWAFYVNLPIGAVAFVWLLLRLHLPKYRTEHRIDWWGAGLLAVGITALVLITTWGGTEYDWTSWQILGLAAVAVVTLAIFIPVQRRVAEPIMPLHVFRDRNFTLVSLIGFLLGFAMFGAINFLPLFQQTVQGASATNSGLLLLPMMAAMMVVSLFVGQAITKTGKYKIWPIAGGVFMAIAMWLLSLQDVNTTTWQTGVFIAVLGLGMGGLMQTTMLIAQNSVEQKDLGVASSASTFFRSIGGSFGVSVFGAVFNHHLSANLTDRLGPQAAAMAEGGGGGRLDPTALAALPAPVREGFLTSLADSISSVFLWAIFFAVLVPLLAAFIKEIPLRSGPGTPAASSGGDGDGDGKARDAADGAETPKDGAVKDAAPVAAFD</sequence>
<proteinExistence type="inferred from homology"/>
<feature type="transmembrane region" description="Helical" evidence="9">
    <location>
        <begin position="18"/>
        <end position="41"/>
    </location>
</feature>
<keyword evidence="5 9" id="KW-0812">Transmembrane</keyword>
<feature type="domain" description="Major facilitator superfamily (MFS) profile" evidence="10">
    <location>
        <begin position="19"/>
        <end position="510"/>
    </location>
</feature>
<keyword evidence="7 9" id="KW-0472">Membrane</keyword>
<feature type="transmembrane region" description="Helical" evidence="9">
    <location>
        <begin position="418"/>
        <end position="436"/>
    </location>
</feature>
<evidence type="ECO:0000256" key="3">
    <source>
        <dbReference type="ARBA" id="ARBA00022448"/>
    </source>
</evidence>
<evidence type="ECO:0000256" key="5">
    <source>
        <dbReference type="ARBA" id="ARBA00022692"/>
    </source>
</evidence>
<dbReference type="FunFam" id="1.20.1720.10:FF:000004">
    <property type="entry name" value="EmrB/QacA family drug resistance transporter"/>
    <property type="match status" value="1"/>
</dbReference>
<feature type="transmembrane region" description="Helical" evidence="9">
    <location>
        <begin position="377"/>
        <end position="397"/>
    </location>
</feature>
<reference evidence="11 12" key="1">
    <citation type="submission" date="2020-08" db="EMBL/GenBank/DDBJ databases">
        <title>Sequencing the genomes of 1000 actinobacteria strains.</title>
        <authorList>
            <person name="Klenk H.-P."/>
        </authorList>
    </citation>
    <scope>NUCLEOTIDE SEQUENCE [LARGE SCALE GENOMIC DNA]</scope>
    <source>
        <strain evidence="11 12">DSM 45784</strain>
    </source>
</reference>
<organism evidence="11 12">
    <name type="scientific">Sphaerisporangium siamense</name>
    <dbReference type="NCBI Taxonomy" id="795645"/>
    <lineage>
        <taxon>Bacteria</taxon>
        <taxon>Bacillati</taxon>
        <taxon>Actinomycetota</taxon>
        <taxon>Actinomycetes</taxon>
        <taxon>Streptosporangiales</taxon>
        <taxon>Streptosporangiaceae</taxon>
        <taxon>Sphaerisporangium</taxon>
    </lineage>
</organism>
<dbReference type="InterPro" id="IPR011701">
    <property type="entry name" value="MFS"/>
</dbReference>
<dbReference type="CDD" id="cd17502">
    <property type="entry name" value="MFS_Azr1_MDR_like"/>
    <property type="match status" value="1"/>
</dbReference>
<evidence type="ECO:0000313" key="12">
    <source>
        <dbReference type="Proteomes" id="UP000542210"/>
    </source>
</evidence>
<name>A0A7W7GCL8_9ACTN</name>
<feature type="transmembrane region" description="Helical" evidence="9">
    <location>
        <begin position="240"/>
        <end position="260"/>
    </location>
</feature>
<dbReference type="InterPro" id="IPR020846">
    <property type="entry name" value="MFS_dom"/>
</dbReference>
<gene>
    <name evidence="11" type="ORF">BJ982_005579</name>
</gene>
<feature type="transmembrane region" description="Helical" evidence="9">
    <location>
        <begin position="154"/>
        <end position="173"/>
    </location>
</feature>
<feature type="transmembrane region" description="Helical" evidence="9">
    <location>
        <begin position="214"/>
        <end position="234"/>
    </location>
</feature>
<evidence type="ECO:0000256" key="4">
    <source>
        <dbReference type="ARBA" id="ARBA00022475"/>
    </source>
</evidence>
<dbReference type="Gene3D" id="1.20.1720.10">
    <property type="entry name" value="Multidrug resistance protein D"/>
    <property type="match status" value="1"/>
</dbReference>
<feature type="region of interest" description="Disordered" evidence="8">
    <location>
        <begin position="513"/>
        <end position="556"/>
    </location>
</feature>
<keyword evidence="4" id="KW-1003">Cell membrane</keyword>
<dbReference type="SUPFAM" id="SSF103473">
    <property type="entry name" value="MFS general substrate transporter"/>
    <property type="match status" value="1"/>
</dbReference>
<dbReference type="NCBIfam" id="TIGR00711">
    <property type="entry name" value="efflux_EmrB"/>
    <property type="match status" value="1"/>
</dbReference>
<dbReference type="AlphaFoldDB" id="A0A7W7GCL8"/>
<dbReference type="EMBL" id="JACHND010000001">
    <property type="protein sequence ID" value="MBB4704035.1"/>
    <property type="molecule type" value="Genomic_DNA"/>
</dbReference>
<feature type="transmembrane region" description="Helical" evidence="9">
    <location>
        <begin position="53"/>
        <end position="72"/>
    </location>
</feature>
<feature type="transmembrane region" description="Helical" evidence="9">
    <location>
        <begin position="179"/>
        <end position="202"/>
    </location>
</feature>
<dbReference type="PANTHER" id="PTHR23501">
    <property type="entry name" value="MAJOR FACILITATOR SUPERFAMILY"/>
    <property type="match status" value="1"/>
</dbReference>
<comment type="subcellular location">
    <subcellularLocation>
        <location evidence="1">Cell membrane</location>
        <topology evidence="1">Multi-pass membrane protein</topology>
    </subcellularLocation>
</comment>
<protein>
    <submittedName>
        <fullName evidence="11">EmrB/QacA subfamily drug resistance transporter</fullName>
    </submittedName>
</protein>
<dbReference type="Pfam" id="PF07690">
    <property type="entry name" value="MFS_1"/>
    <property type="match status" value="1"/>
</dbReference>
<evidence type="ECO:0000259" key="10">
    <source>
        <dbReference type="PROSITE" id="PS50850"/>
    </source>
</evidence>
<dbReference type="PRINTS" id="PR01036">
    <property type="entry name" value="TCRTETB"/>
</dbReference>